<keyword evidence="1" id="KW-0732">Signal</keyword>
<dbReference type="Pfam" id="PF09673">
    <property type="entry name" value="TrbC_Ftype"/>
    <property type="match status" value="1"/>
</dbReference>
<feature type="chain" id="PRO_5044329463" evidence="1">
    <location>
        <begin position="19"/>
        <end position="242"/>
    </location>
</feature>
<proteinExistence type="predicted"/>
<dbReference type="InterPro" id="IPR019106">
    <property type="entry name" value="T4SS_TrbC"/>
</dbReference>
<dbReference type="Proteomes" id="UP000095392">
    <property type="component" value="Unassembled WGS sequence"/>
</dbReference>
<protein>
    <submittedName>
        <fullName evidence="2">Type-F conjugative transfer system pilin assembly family protein</fullName>
    </submittedName>
</protein>
<name>A0AB36FL57_ALTMA</name>
<dbReference type="RefSeq" id="WP_069945358.1">
    <property type="nucleotide sequence ID" value="NZ_MIPW01000063.1"/>
</dbReference>
<accession>A0AB36FL57</accession>
<feature type="signal peptide" evidence="1">
    <location>
        <begin position="1"/>
        <end position="18"/>
    </location>
</feature>
<sequence>MKRLIALLTMAVATCAVAQDKPAEDKEDQNPKSALQRQYEQQYKGVIDDLTRTLETKDHPMVQRAEQAYREFQSSDVAGAFVDSVREKAGEDGDTSGVLLFFFSSSMPEHTIKAYLAQAEKINQHIIFVIRGTVDNSIRLMPTIKYLQEIKTFDGCGKSLCQRAVNTVVDPRFFEQYRITTVPAIAYTGEFSNFGYFDNHALPDVTDPTVIVGEATLPFLVKTLAEEINDENLNAIAEAYQF</sequence>
<gene>
    <name evidence="2" type="ORF">BFV95_4612</name>
</gene>
<evidence type="ECO:0000313" key="3">
    <source>
        <dbReference type="Proteomes" id="UP000095392"/>
    </source>
</evidence>
<dbReference type="EMBL" id="MIPY01000058">
    <property type="protein sequence ID" value="OES24853.1"/>
    <property type="molecule type" value="Genomic_DNA"/>
</dbReference>
<organism evidence="2 3">
    <name type="scientific">Alteromonas macleodii</name>
    <name type="common">Pseudoalteromonas macleodii</name>
    <dbReference type="NCBI Taxonomy" id="28108"/>
    <lineage>
        <taxon>Bacteria</taxon>
        <taxon>Pseudomonadati</taxon>
        <taxon>Pseudomonadota</taxon>
        <taxon>Gammaproteobacteria</taxon>
        <taxon>Alteromonadales</taxon>
        <taxon>Alteromonadaceae</taxon>
        <taxon>Alteromonas/Salinimonas group</taxon>
        <taxon>Alteromonas</taxon>
    </lineage>
</organism>
<comment type="caution">
    <text evidence="2">The sequence shown here is derived from an EMBL/GenBank/DDBJ whole genome shotgun (WGS) entry which is preliminary data.</text>
</comment>
<evidence type="ECO:0000256" key="1">
    <source>
        <dbReference type="SAM" id="SignalP"/>
    </source>
</evidence>
<reference evidence="2 3" key="1">
    <citation type="submission" date="2016-09" db="EMBL/GenBank/DDBJ databases">
        <title>Draft Genome Sequence of four Alteromonas macleodii strains isolated from copper coupons and grown long-term at elevated copper levels.</title>
        <authorList>
            <person name="Cusick K."/>
            <person name="Dale J."/>
            <person name="Little B."/>
            <person name="Biffinger J."/>
        </authorList>
    </citation>
    <scope>NUCLEOTIDE SEQUENCE [LARGE SCALE GENOMIC DNA]</scope>
    <source>
        <strain evidence="2 3">KCP01</strain>
    </source>
</reference>
<keyword evidence="3" id="KW-1185">Reference proteome</keyword>
<dbReference type="AlphaFoldDB" id="A0AB36FL57"/>
<evidence type="ECO:0000313" key="2">
    <source>
        <dbReference type="EMBL" id="OES24853.1"/>
    </source>
</evidence>